<evidence type="ECO:0000313" key="1">
    <source>
        <dbReference type="EMBL" id="AGW41415.1"/>
    </source>
</evidence>
<dbReference type="RefSeq" id="WP_021754867.1">
    <property type="nucleotide sequence ID" value="NC_022438.1"/>
</dbReference>
<sequence>MTITAPGGATIESVRTTLQKQPAIAVSSDRKTATVGASAEPTAFGGSGAGVLVRFKSPRAAVRGSTIGGGSFIIQSAGAVAARGGIDIVVRDTIPAAHGVTEPGSVTEEVSLYGPRATASGTMTVTAPTGTRIDSVRVSDRTAARLSADRRSATIDGAFGGGKASVMARFRVDDSSKRDALLADGRVVIAAGGVPLASGQIIVSTYPVTVSQQSIPSLRIGQTGSATIRIENHAQSWAFGIDFEITAPSNTVFASPDLAWRHRDNPGGTNTGKLSADKRTLTYSSSGFAVGARNWVDLTTTLTAQSSGDGLVADGAFRIAPGRIVPDGGTTALAYKAVIAELPHARGQVGPGGTFSSVVYDAATAVTGTMTLDAPRGMTFRSVQAGYATVAYSDDRRQATLSRNTFGGRGYRLSITVALDANARPTRTYSGQLTITDRGATVAVGTFDVLTTIEGCLDQGTYWVPLGLFTTFRVAHVRNSCRADIAVRVPFSGGPDSGWKIIGHRQETEFWSTPWAAPQDLIVGTIRPNP</sequence>
<dbReference type="HOGENOM" id="CLU_513677_0_0_11"/>
<dbReference type="PATRIC" id="fig|1389489.3.peg.1289"/>
<organism evidence="1 2">
    <name type="scientific">Leifsonia xyli subsp. cynodontis DSM 46306</name>
    <dbReference type="NCBI Taxonomy" id="1389489"/>
    <lineage>
        <taxon>Bacteria</taxon>
        <taxon>Bacillati</taxon>
        <taxon>Actinomycetota</taxon>
        <taxon>Actinomycetes</taxon>
        <taxon>Micrococcales</taxon>
        <taxon>Microbacteriaceae</taxon>
        <taxon>Leifsonia</taxon>
    </lineage>
</organism>
<dbReference type="AlphaFoldDB" id="U3P531"/>
<proteinExistence type="predicted"/>
<name>U3P531_LEIXC</name>
<gene>
    <name evidence="1" type="ORF">O159_13430</name>
</gene>
<dbReference type="Proteomes" id="UP000016743">
    <property type="component" value="Chromosome"/>
</dbReference>
<dbReference type="OrthoDB" id="11130at110932"/>
<dbReference type="KEGG" id="lxy:O159_13430"/>
<accession>U3P531</accession>
<dbReference type="EMBL" id="CP006734">
    <property type="protein sequence ID" value="AGW41415.1"/>
    <property type="molecule type" value="Genomic_DNA"/>
</dbReference>
<evidence type="ECO:0000313" key="2">
    <source>
        <dbReference type="Proteomes" id="UP000016743"/>
    </source>
</evidence>
<keyword evidence="2" id="KW-1185">Reference proteome</keyword>
<reference evidence="1 2" key="1">
    <citation type="journal article" date="2013" name="Genome Announc.">
        <title>Complete Genome Sequence of Leifsonia xyli subsp. cynodontis Strain DSM46306, a Gram-Positive Bacterial Pathogen of Grasses.</title>
        <authorList>
            <person name="Monteiro-Vitorello C.B."/>
            <person name="Zerillo M.M."/>
            <person name="Van Sluys M.A."/>
            <person name="Camargo L.E."/>
            <person name="Kitajima J.P."/>
        </authorList>
    </citation>
    <scope>NUCLEOTIDE SEQUENCE [LARGE SCALE GENOMIC DNA]</scope>
    <source>
        <strain evidence="1 2">DSM 46306</strain>
    </source>
</reference>
<protein>
    <submittedName>
        <fullName evidence="1">Uncharacterized protein</fullName>
    </submittedName>
</protein>